<reference evidence="1 2" key="1">
    <citation type="submission" date="2019-08" db="EMBL/GenBank/DDBJ databases">
        <title>The genome of the soybean aphid Biotype 1, its phylome, world population structure and adaptation to the North American continent.</title>
        <authorList>
            <person name="Giordano R."/>
            <person name="Donthu R.K."/>
            <person name="Hernandez A.G."/>
            <person name="Wright C.L."/>
            <person name="Zimin A.V."/>
        </authorList>
    </citation>
    <scope>NUCLEOTIDE SEQUENCE [LARGE SCALE GENOMIC DNA]</scope>
    <source>
        <tissue evidence="1">Whole aphids</tissue>
    </source>
</reference>
<dbReference type="AlphaFoldDB" id="A0A6G0TKD5"/>
<evidence type="ECO:0000313" key="1">
    <source>
        <dbReference type="EMBL" id="KAE9534025.1"/>
    </source>
</evidence>
<protein>
    <submittedName>
        <fullName evidence="1">Uncharacterized protein</fullName>
    </submittedName>
</protein>
<evidence type="ECO:0000313" key="2">
    <source>
        <dbReference type="Proteomes" id="UP000475862"/>
    </source>
</evidence>
<accession>A0A6G0TKD5</accession>
<proteinExistence type="predicted"/>
<sequence length="191" mass="21892">MSFRLGKQLASFALRLFINICLKFELPHYLLVSSFPNKISQTIVSDLTDYTKTNIKRLVLLNTHLHCQAYISNKKQIKIKQNCVTELRSNAVNYLSQTRSIYGKLKRNLSICIHISTNSNRPVIINIYIIKNQKLFVEICIHNHQFDFVSAITLSAKLHVASVIHHSSSVKSLTRGRNAFAFPPDRHCVLK</sequence>
<gene>
    <name evidence="1" type="ORF">AGLY_008761</name>
</gene>
<dbReference type="Proteomes" id="UP000475862">
    <property type="component" value="Unassembled WGS sequence"/>
</dbReference>
<comment type="caution">
    <text evidence="1">The sequence shown here is derived from an EMBL/GenBank/DDBJ whole genome shotgun (WGS) entry which is preliminary data.</text>
</comment>
<keyword evidence="2" id="KW-1185">Reference proteome</keyword>
<dbReference type="EMBL" id="VYZN01000030">
    <property type="protein sequence ID" value="KAE9534025.1"/>
    <property type="molecule type" value="Genomic_DNA"/>
</dbReference>
<organism evidence="1 2">
    <name type="scientific">Aphis glycines</name>
    <name type="common">Soybean aphid</name>
    <dbReference type="NCBI Taxonomy" id="307491"/>
    <lineage>
        <taxon>Eukaryota</taxon>
        <taxon>Metazoa</taxon>
        <taxon>Ecdysozoa</taxon>
        <taxon>Arthropoda</taxon>
        <taxon>Hexapoda</taxon>
        <taxon>Insecta</taxon>
        <taxon>Pterygota</taxon>
        <taxon>Neoptera</taxon>
        <taxon>Paraneoptera</taxon>
        <taxon>Hemiptera</taxon>
        <taxon>Sternorrhyncha</taxon>
        <taxon>Aphidomorpha</taxon>
        <taxon>Aphidoidea</taxon>
        <taxon>Aphididae</taxon>
        <taxon>Aphidini</taxon>
        <taxon>Aphis</taxon>
        <taxon>Aphis</taxon>
    </lineage>
</organism>
<name>A0A6G0TKD5_APHGL</name>